<protein>
    <recommendedName>
        <fullName evidence="4">FAD-binding PCMH-type domain-containing protein</fullName>
    </recommendedName>
</protein>
<reference evidence="5" key="1">
    <citation type="submission" date="2018-05" db="EMBL/GenBank/DDBJ databases">
        <authorList>
            <person name="Lanie J.A."/>
            <person name="Ng W.-L."/>
            <person name="Kazmierczak K.M."/>
            <person name="Andrzejewski T.M."/>
            <person name="Davidsen T.M."/>
            <person name="Wayne K.J."/>
            <person name="Tettelin H."/>
            <person name="Glass J.I."/>
            <person name="Rusch D."/>
            <person name="Podicherti R."/>
            <person name="Tsui H.-C.T."/>
            <person name="Winkler M.E."/>
        </authorList>
    </citation>
    <scope>NUCLEOTIDE SEQUENCE</scope>
</reference>
<gene>
    <name evidence="5" type="ORF">METZ01_LOCUS58884</name>
</gene>
<dbReference type="InterPro" id="IPR002346">
    <property type="entry name" value="Mopterin_DH_FAD-bd"/>
</dbReference>
<dbReference type="InterPro" id="IPR005107">
    <property type="entry name" value="CO_DH_flav_C"/>
</dbReference>
<dbReference type="Gene3D" id="3.30.465.10">
    <property type="match status" value="1"/>
</dbReference>
<dbReference type="PANTHER" id="PTHR42659:SF2">
    <property type="entry name" value="XANTHINE DEHYDROGENASE SUBUNIT C-RELATED"/>
    <property type="match status" value="1"/>
</dbReference>
<evidence type="ECO:0000313" key="5">
    <source>
        <dbReference type="EMBL" id="SVA06030.1"/>
    </source>
</evidence>
<dbReference type="PROSITE" id="PS51387">
    <property type="entry name" value="FAD_PCMH"/>
    <property type="match status" value="1"/>
</dbReference>
<name>A0A381SPS5_9ZZZZ</name>
<dbReference type="SUPFAM" id="SSF56176">
    <property type="entry name" value="FAD-binding/transporter-associated domain-like"/>
    <property type="match status" value="1"/>
</dbReference>
<evidence type="ECO:0000256" key="2">
    <source>
        <dbReference type="ARBA" id="ARBA00022827"/>
    </source>
</evidence>
<dbReference type="SMART" id="SM01092">
    <property type="entry name" value="CO_deh_flav_C"/>
    <property type="match status" value="1"/>
</dbReference>
<dbReference type="InterPro" id="IPR016167">
    <property type="entry name" value="FAD-bd_PCMH_sub1"/>
</dbReference>
<dbReference type="GO" id="GO:0071949">
    <property type="term" value="F:FAD binding"/>
    <property type="evidence" value="ECO:0007669"/>
    <property type="project" value="InterPro"/>
</dbReference>
<dbReference type="InterPro" id="IPR036318">
    <property type="entry name" value="FAD-bd_PCMH-like_sf"/>
</dbReference>
<keyword evidence="3" id="KW-0560">Oxidoreductase</keyword>
<dbReference type="SUPFAM" id="SSF55447">
    <property type="entry name" value="CO dehydrogenase flavoprotein C-terminal domain-like"/>
    <property type="match status" value="1"/>
</dbReference>
<dbReference type="Pfam" id="PF00941">
    <property type="entry name" value="FAD_binding_5"/>
    <property type="match status" value="1"/>
</dbReference>
<feature type="domain" description="FAD-binding PCMH-type" evidence="4">
    <location>
        <begin position="1"/>
        <end position="173"/>
    </location>
</feature>
<evidence type="ECO:0000256" key="3">
    <source>
        <dbReference type="ARBA" id="ARBA00023002"/>
    </source>
</evidence>
<dbReference type="EMBL" id="UINC01003404">
    <property type="protein sequence ID" value="SVA06030.1"/>
    <property type="molecule type" value="Genomic_DNA"/>
</dbReference>
<dbReference type="AlphaFoldDB" id="A0A381SPS5"/>
<accession>A0A381SPS5</accession>
<dbReference type="Pfam" id="PF03450">
    <property type="entry name" value="CO_deh_flav_C"/>
    <property type="match status" value="1"/>
</dbReference>
<proteinExistence type="predicted"/>
<dbReference type="InterPro" id="IPR016169">
    <property type="entry name" value="FAD-bd_PCMH_sub2"/>
</dbReference>
<organism evidence="5">
    <name type="scientific">marine metagenome</name>
    <dbReference type="NCBI Taxonomy" id="408172"/>
    <lineage>
        <taxon>unclassified sequences</taxon>
        <taxon>metagenomes</taxon>
        <taxon>ecological metagenomes</taxon>
    </lineage>
</organism>
<evidence type="ECO:0000256" key="1">
    <source>
        <dbReference type="ARBA" id="ARBA00022630"/>
    </source>
</evidence>
<dbReference type="InterPro" id="IPR051312">
    <property type="entry name" value="Diverse_Substr_Oxidored"/>
</dbReference>
<dbReference type="GO" id="GO:0016491">
    <property type="term" value="F:oxidoreductase activity"/>
    <property type="evidence" value="ECO:0007669"/>
    <property type="project" value="UniProtKB-KW"/>
</dbReference>
<keyword evidence="2" id="KW-0274">FAD</keyword>
<evidence type="ECO:0000259" key="4">
    <source>
        <dbReference type="PROSITE" id="PS51387"/>
    </source>
</evidence>
<dbReference type="InterPro" id="IPR036683">
    <property type="entry name" value="CO_DH_flav_C_dom_sf"/>
</dbReference>
<dbReference type="PANTHER" id="PTHR42659">
    <property type="entry name" value="XANTHINE DEHYDROGENASE SUBUNIT C-RELATED"/>
    <property type="match status" value="1"/>
</dbReference>
<dbReference type="Gene3D" id="3.30.390.50">
    <property type="entry name" value="CO dehydrogenase flavoprotein, C-terminal domain"/>
    <property type="match status" value="1"/>
</dbReference>
<sequence>MEAMPVTIARTLEDACTALAEHPDALLLAGGTDLMVGINRGQVGFDHVVVIDRVDELRGWRREGDELVLGAGLTYSEMGRGELPVLLPALAQAARTVGSPQIRNAGTLGGNLATSSPAGDTLPVLAALDATVVLRSSHGTRQLALDRFVTGVKQNALEPEELIEAVRVPVLDGPQEFLKVGTRNAMVISVASLALVVDRAGRSVRVGLGSVAPVPVRAVEAEAFVDGAIDWDTGSVPDAAVDRFSGLVAEAARPIDDQRGTAAYRSHAIGVLARRALRRAFSESAP</sequence>
<keyword evidence="1" id="KW-0285">Flavoprotein</keyword>
<dbReference type="InterPro" id="IPR016166">
    <property type="entry name" value="FAD-bd_PCMH"/>
</dbReference>
<dbReference type="Gene3D" id="3.30.43.10">
    <property type="entry name" value="Uridine Diphospho-n-acetylenolpyruvylglucosamine Reductase, domain 2"/>
    <property type="match status" value="1"/>
</dbReference>